<dbReference type="InterPro" id="IPR011990">
    <property type="entry name" value="TPR-like_helical_dom_sf"/>
</dbReference>
<evidence type="ECO:0000256" key="6">
    <source>
        <dbReference type="ARBA" id="ARBA00023136"/>
    </source>
</evidence>
<evidence type="ECO:0000256" key="4">
    <source>
        <dbReference type="ARBA" id="ARBA00022771"/>
    </source>
</evidence>
<evidence type="ECO:0000313" key="11">
    <source>
        <dbReference type="Proteomes" id="UP000282582"/>
    </source>
</evidence>
<dbReference type="GO" id="GO:0007032">
    <property type="term" value="P:endosome organization"/>
    <property type="evidence" value="ECO:0007669"/>
    <property type="project" value="TreeGrafter"/>
</dbReference>
<feature type="non-terminal residue" evidence="10">
    <location>
        <position position="1"/>
    </location>
</feature>
<dbReference type="AlphaFoldDB" id="A0A3M6XN85"/>
<dbReference type="GO" id="GO:0007033">
    <property type="term" value="P:vacuole organization"/>
    <property type="evidence" value="ECO:0007669"/>
    <property type="project" value="TreeGrafter"/>
</dbReference>
<gene>
    <name evidence="10" type="ORF">D0868_13526</name>
</gene>
<comment type="subcellular location">
    <subcellularLocation>
        <location evidence="1">Endomembrane system</location>
        <topology evidence="1">Peripheral membrane protein</topology>
    </subcellularLocation>
</comment>
<dbReference type="GO" id="GO:0048284">
    <property type="term" value="P:organelle fusion"/>
    <property type="evidence" value="ECO:0007669"/>
    <property type="project" value="TreeGrafter"/>
</dbReference>
<dbReference type="PANTHER" id="PTHR23323">
    <property type="entry name" value="VACUOLAR PROTEIN SORTING-ASSOCIATED PROTEIN"/>
    <property type="match status" value="1"/>
</dbReference>
<dbReference type="InterPro" id="IPR001841">
    <property type="entry name" value="Znf_RING"/>
</dbReference>
<dbReference type="SUPFAM" id="SSF57850">
    <property type="entry name" value="RING/U-box"/>
    <property type="match status" value="1"/>
</dbReference>
<dbReference type="GO" id="GO:0005768">
    <property type="term" value="C:endosome"/>
    <property type="evidence" value="ECO:0007669"/>
    <property type="project" value="UniProtKB-ARBA"/>
</dbReference>
<organism evidence="10 11">
    <name type="scientific">Hortaea werneckii</name>
    <name type="common">Black yeast</name>
    <name type="synonym">Cladosporium werneckii</name>
    <dbReference type="NCBI Taxonomy" id="91943"/>
    <lineage>
        <taxon>Eukaryota</taxon>
        <taxon>Fungi</taxon>
        <taxon>Dikarya</taxon>
        <taxon>Ascomycota</taxon>
        <taxon>Pezizomycotina</taxon>
        <taxon>Dothideomycetes</taxon>
        <taxon>Dothideomycetidae</taxon>
        <taxon>Mycosphaerellales</taxon>
        <taxon>Teratosphaeriaceae</taxon>
        <taxon>Hortaea</taxon>
    </lineage>
</organism>
<dbReference type="Proteomes" id="UP000282582">
    <property type="component" value="Unassembled WGS sequence"/>
</dbReference>
<evidence type="ECO:0000256" key="5">
    <source>
        <dbReference type="ARBA" id="ARBA00022833"/>
    </source>
</evidence>
<dbReference type="CDD" id="cd16688">
    <property type="entry name" value="RING-H2_Vps11"/>
    <property type="match status" value="1"/>
</dbReference>
<name>A0A3M6XN85_HORWE</name>
<evidence type="ECO:0000259" key="9">
    <source>
        <dbReference type="PROSITE" id="PS50089"/>
    </source>
</evidence>
<keyword evidence="3" id="KW-0479">Metal-binding</keyword>
<comment type="similarity">
    <text evidence="2">Belongs to the VPS11 family.</text>
</comment>
<dbReference type="InterPro" id="IPR057308">
    <property type="entry name" value="CHCR_PEP5_VPS11"/>
</dbReference>
<dbReference type="GO" id="GO:0008270">
    <property type="term" value="F:zinc ion binding"/>
    <property type="evidence" value="ECO:0007669"/>
    <property type="project" value="UniProtKB-KW"/>
</dbReference>
<dbReference type="Pfam" id="PF12451">
    <property type="entry name" value="VPS11_C"/>
    <property type="match status" value="1"/>
</dbReference>
<evidence type="ECO:0000256" key="8">
    <source>
        <dbReference type="PROSITE-ProRule" id="PRU01006"/>
    </source>
</evidence>
<evidence type="ECO:0000256" key="1">
    <source>
        <dbReference type="ARBA" id="ARBA00004184"/>
    </source>
</evidence>
<dbReference type="InterPro" id="IPR016024">
    <property type="entry name" value="ARM-type_fold"/>
</dbReference>
<dbReference type="PANTHER" id="PTHR23323:SF24">
    <property type="entry name" value="VACUOLAR PROTEIN SORTING-ASSOCIATED PROTEIN 11 HOMOLOG"/>
    <property type="match status" value="1"/>
</dbReference>
<reference evidence="10 11" key="1">
    <citation type="journal article" date="2018" name="BMC Genomics">
        <title>Genomic evidence for intraspecific hybridization in a clonal and extremely halotolerant yeast.</title>
        <authorList>
            <person name="Gostincar C."/>
            <person name="Stajich J.E."/>
            <person name="Zupancic J."/>
            <person name="Zalar P."/>
            <person name="Gunde-Cimerman N."/>
        </authorList>
    </citation>
    <scope>NUCLEOTIDE SEQUENCE [LARGE SCALE GENOMIC DNA]</scope>
    <source>
        <strain evidence="10 11">EXF-6654</strain>
    </source>
</reference>
<dbReference type="Pfam" id="PF23356">
    <property type="entry name" value="TPR_PEP5_VPS11"/>
    <property type="match status" value="2"/>
</dbReference>
<dbReference type="GO" id="GO:0006886">
    <property type="term" value="P:intracellular protein transport"/>
    <property type="evidence" value="ECO:0007669"/>
    <property type="project" value="UniProtKB-UniRule"/>
</dbReference>
<dbReference type="GO" id="GO:0006904">
    <property type="term" value="P:vesicle docking involved in exocytosis"/>
    <property type="evidence" value="ECO:0007669"/>
    <property type="project" value="TreeGrafter"/>
</dbReference>
<dbReference type="Gene3D" id="1.25.40.10">
    <property type="entry name" value="Tetratricopeptide repeat domain"/>
    <property type="match status" value="1"/>
</dbReference>
<dbReference type="SUPFAM" id="SSF48371">
    <property type="entry name" value="ARM repeat"/>
    <property type="match status" value="1"/>
</dbReference>
<evidence type="ECO:0000256" key="3">
    <source>
        <dbReference type="ARBA" id="ARBA00022723"/>
    </source>
</evidence>
<evidence type="ECO:0000256" key="2">
    <source>
        <dbReference type="ARBA" id="ARBA00007070"/>
    </source>
</evidence>
<comment type="caution">
    <text evidence="10">The sequence shown here is derived from an EMBL/GenBank/DDBJ whole genome shotgun (WGS) entry which is preliminary data.</text>
</comment>
<dbReference type="EMBL" id="QWIK01001814">
    <property type="protein sequence ID" value="RMX92235.1"/>
    <property type="molecule type" value="Genomic_DNA"/>
</dbReference>
<protein>
    <recommendedName>
        <fullName evidence="9">RING-type domain-containing protein</fullName>
    </recommendedName>
</protein>
<keyword evidence="6" id="KW-0472">Membrane</keyword>
<feature type="repeat" description="CHCR" evidence="8">
    <location>
        <begin position="37"/>
        <end position="185"/>
    </location>
</feature>
<dbReference type="PROSITE" id="PS50089">
    <property type="entry name" value="ZF_RING_2"/>
    <property type="match status" value="1"/>
</dbReference>
<dbReference type="InterPro" id="IPR024763">
    <property type="entry name" value="VPS11_C"/>
</dbReference>
<keyword evidence="5" id="KW-0862">Zinc</keyword>
<proteinExistence type="inferred from homology"/>
<dbReference type="GO" id="GO:0030674">
    <property type="term" value="F:protein-macromolecule adaptor activity"/>
    <property type="evidence" value="ECO:0007669"/>
    <property type="project" value="TreeGrafter"/>
</dbReference>
<dbReference type="InterPro" id="IPR000547">
    <property type="entry name" value="Clathrin_H-chain/VPS_repeat"/>
</dbReference>
<evidence type="ECO:0000256" key="7">
    <source>
        <dbReference type="PROSITE-ProRule" id="PRU00175"/>
    </source>
</evidence>
<sequence length="605" mass="68107">SLAQKYKVDPVQQNVIFRRYGDYLYSKGDYDTAMQQYLRAIDNTEPSQIIRKFLDNQHIKNLIEYLEALHEESKATSDHTTLLLNCYAKLKDTEKLDAFIKQPGELKFDLDTAIIMCRQGGYYEQAAFLARRHEEHGLVIDIMIENLKWYAEAVAYIVRLGPKDAYDNFMRYGTVLLEHRPIEMTQLFVDYFTDQYRPKKDAVIVQDTTPAQQESSGFGTAAKSAVQNLVAFIPLPGMTVSSTPAAGEQKATQVVETTTAGDYVAYEAPKPRLAFSAFVDHPDEFITFLEALIKSENVKEAEKADLHTTLFEIYLHQASNSKAEEKTEWERKARQLIESKDVPIDTSNVLLLSDLERFRDGTILVSERQGLRFDVFRSYTAAKDTRGAIKALHKYGPEEPQLYPAALAYFTSSPEILQEAGDEIGTVLKKIEEDGLMAPLQVIQTLSTNAVATMGLVKKYLSSTVERERAEIAANRRQINTLRSDTSQKLQSIDSLSTQPEPFSATRCSACGRTLDLPTVHFLCKHSYHQRCLNVAEGQDVEDVECPICTPQNQTVRQIRRAQEETAGRHELFQDALGRGKERFGVVGDWFGRGVMGASSVTGTG</sequence>
<accession>A0A3M6XN85</accession>
<dbReference type="Gene3D" id="3.30.40.10">
    <property type="entry name" value="Zinc/RING finger domain, C3HC4 (zinc finger)"/>
    <property type="match status" value="1"/>
</dbReference>
<dbReference type="GO" id="GO:0030897">
    <property type="term" value="C:HOPS complex"/>
    <property type="evidence" value="ECO:0007669"/>
    <property type="project" value="TreeGrafter"/>
</dbReference>
<dbReference type="PROSITE" id="PS50236">
    <property type="entry name" value="CHCR"/>
    <property type="match status" value="1"/>
</dbReference>
<keyword evidence="4 7" id="KW-0863">Zinc-finger</keyword>
<dbReference type="InterPro" id="IPR013083">
    <property type="entry name" value="Znf_RING/FYVE/PHD"/>
</dbReference>
<evidence type="ECO:0000313" key="10">
    <source>
        <dbReference type="EMBL" id="RMX92235.1"/>
    </source>
</evidence>
<dbReference type="Pfam" id="PF17122">
    <property type="entry name" value="zf-C3H2C3"/>
    <property type="match status" value="1"/>
</dbReference>
<feature type="domain" description="RING-type" evidence="9">
    <location>
        <begin position="508"/>
        <end position="550"/>
    </location>
</feature>